<evidence type="ECO:0000256" key="10">
    <source>
        <dbReference type="ARBA" id="ARBA00023136"/>
    </source>
</evidence>
<evidence type="ECO:0000256" key="7">
    <source>
        <dbReference type="ARBA" id="ARBA00022892"/>
    </source>
</evidence>
<keyword evidence="6" id="KW-0256">Endoplasmic reticulum</keyword>
<dbReference type="GO" id="GO:0005789">
    <property type="term" value="C:endoplasmic reticulum membrane"/>
    <property type="evidence" value="ECO:0007669"/>
    <property type="project" value="UniProtKB-SubCell"/>
</dbReference>
<keyword evidence="8" id="KW-0653">Protein transport</keyword>
<reference evidence="13 14" key="1">
    <citation type="journal article" date="2014" name="Nat. Genet.">
        <title>Genome and transcriptome of the porcine whipworm Trichuris suis.</title>
        <authorList>
            <person name="Jex A.R."/>
            <person name="Nejsum P."/>
            <person name="Schwarz E.M."/>
            <person name="Hu L."/>
            <person name="Young N.D."/>
            <person name="Hall R.S."/>
            <person name="Korhonen P.K."/>
            <person name="Liao S."/>
            <person name="Thamsborg S."/>
            <person name="Xia J."/>
            <person name="Xu P."/>
            <person name="Wang S."/>
            <person name="Scheerlinck J.P."/>
            <person name="Hofmann A."/>
            <person name="Sternberg P.W."/>
            <person name="Wang J."/>
            <person name="Gasser R.B."/>
        </authorList>
    </citation>
    <scope>NUCLEOTIDE SEQUENCE [LARGE SCALE GENOMIC DNA]</scope>
    <source>
        <strain evidence="13">DCEP-RM93M</strain>
    </source>
</reference>
<dbReference type="Pfam" id="PF09753">
    <property type="entry name" value="Use1"/>
    <property type="match status" value="1"/>
</dbReference>
<evidence type="ECO:0000256" key="2">
    <source>
        <dbReference type="ARBA" id="ARBA00007891"/>
    </source>
</evidence>
<evidence type="ECO:0000313" key="14">
    <source>
        <dbReference type="Proteomes" id="UP000030764"/>
    </source>
</evidence>
<dbReference type="AlphaFoldDB" id="A0A085LTQ7"/>
<keyword evidence="14" id="KW-1185">Reference proteome</keyword>
<organism evidence="13 14">
    <name type="scientific">Trichuris suis</name>
    <name type="common">pig whipworm</name>
    <dbReference type="NCBI Taxonomy" id="68888"/>
    <lineage>
        <taxon>Eukaryota</taxon>
        <taxon>Metazoa</taxon>
        <taxon>Ecdysozoa</taxon>
        <taxon>Nematoda</taxon>
        <taxon>Enoplea</taxon>
        <taxon>Dorylaimia</taxon>
        <taxon>Trichinellida</taxon>
        <taxon>Trichuridae</taxon>
        <taxon>Trichuris</taxon>
    </lineage>
</organism>
<dbReference type="EMBL" id="KL363296">
    <property type="protein sequence ID" value="KFD48353.1"/>
    <property type="molecule type" value="Genomic_DNA"/>
</dbReference>
<dbReference type="GO" id="GO:0016192">
    <property type="term" value="P:vesicle-mediated transport"/>
    <property type="evidence" value="ECO:0007669"/>
    <property type="project" value="UniProtKB-KW"/>
</dbReference>
<evidence type="ECO:0000256" key="5">
    <source>
        <dbReference type="ARBA" id="ARBA00022692"/>
    </source>
</evidence>
<dbReference type="Proteomes" id="UP000030764">
    <property type="component" value="Unassembled WGS sequence"/>
</dbReference>
<evidence type="ECO:0000256" key="6">
    <source>
        <dbReference type="ARBA" id="ARBA00022824"/>
    </source>
</evidence>
<accession>A0A085LTQ7</accession>
<keyword evidence="10 12" id="KW-0472">Membrane</keyword>
<evidence type="ECO:0000256" key="4">
    <source>
        <dbReference type="ARBA" id="ARBA00022448"/>
    </source>
</evidence>
<evidence type="ECO:0000313" key="13">
    <source>
        <dbReference type="EMBL" id="KFD48353.1"/>
    </source>
</evidence>
<keyword evidence="7" id="KW-0931">ER-Golgi transport</keyword>
<evidence type="ECO:0000256" key="3">
    <source>
        <dbReference type="ARBA" id="ARBA00015843"/>
    </source>
</evidence>
<protein>
    <recommendedName>
        <fullName evidence="3">Vesicle transport protein USE1</fullName>
    </recommendedName>
    <alternativeName>
        <fullName evidence="11">USE1-like protein</fullName>
    </alternativeName>
</protein>
<keyword evidence="4" id="KW-0813">Transport</keyword>
<gene>
    <name evidence="13" type="ORF">M513_10765</name>
</gene>
<proteinExistence type="inferred from homology"/>
<keyword evidence="9 12" id="KW-1133">Transmembrane helix</keyword>
<dbReference type="InterPro" id="IPR019150">
    <property type="entry name" value="Vesicle_transport_protein_Use1"/>
</dbReference>
<dbReference type="GO" id="GO:0015031">
    <property type="term" value="P:protein transport"/>
    <property type="evidence" value="ECO:0007669"/>
    <property type="project" value="UniProtKB-KW"/>
</dbReference>
<dbReference type="OrthoDB" id="5932208at2759"/>
<keyword evidence="5 12" id="KW-0812">Transmembrane</keyword>
<sequence>MAQVNPNMLNDPGPLIYEADPSERISRFLDKIKAMLDTYQDSVQFRVDVSELAAEFEIMEREKLGKTLGGEELKDYSRQILNYCYLAEEDVDSSFVSDVSSDMSEEVQESEEDDTISASYLTERTFNTQAGESELESFVFYTGDNASRIRRALLGDVKTEGGPSTDDPIDLEQQQIEEEEELLGKFSTMLQQLRKNAVVAGEILREDTKVVDTMKQQATMHDSHLKRVTRVIVQANKWICDGWVWISLIVVLLTFIAIAPFIRFFPKY</sequence>
<feature type="transmembrane region" description="Helical" evidence="12">
    <location>
        <begin position="243"/>
        <end position="265"/>
    </location>
</feature>
<evidence type="ECO:0000256" key="12">
    <source>
        <dbReference type="SAM" id="Phobius"/>
    </source>
</evidence>
<name>A0A085LTQ7_9BILA</name>
<evidence type="ECO:0000256" key="9">
    <source>
        <dbReference type="ARBA" id="ARBA00022989"/>
    </source>
</evidence>
<evidence type="ECO:0000256" key="1">
    <source>
        <dbReference type="ARBA" id="ARBA00004163"/>
    </source>
</evidence>
<evidence type="ECO:0000256" key="11">
    <source>
        <dbReference type="ARBA" id="ARBA00032711"/>
    </source>
</evidence>
<comment type="subcellular location">
    <subcellularLocation>
        <location evidence="1">Endoplasmic reticulum membrane</location>
        <topology evidence="1">Single-pass type IV membrane protein</topology>
    </subcellularLocation>
</comment>
<evidence type="ECO:0000256" key="8">
    <source>
        <dbReference type="ARBA" id="ARBA00022927"/>
    </source>
</evidence>
<comment type="similarity">
    <text evidence="2">Belongs to the USE1 family.</text>
</comment>